<feature type="region of interest" description="Disordered" evidence="1">
    <location>
        <begin position="54"/>
        <end position="80"/>
    </location>
</feature>
<dbReference type="EMBL" id="FJOG01000060">
    <property type="protein sequence ID" value="CZR68852.1"/>
    <property type="molecule type" value="Genomic_DNA"/>
</dbReference>
<evidence type="ECO:0008006" key="4">
    <source>
        <dbReference type="Google" id="ProtNLM"/>
    </source>
</evidence>
<evidence type="ECO:0000313" key="2">
    <source>
        <dbReference type="EMBL" id="CZR68852.1"/>
    </source>
</evidence>
<evidence type="ECO:0000313" key="3">
    <source>
        <dbReference type="Proteomes" id="UP000184330"/>
    </source>
</evidence>
<organism evidence="2 3">
    <name type="scientific">Phialocephala subalpina</name>
    <dbReference type="NCBI Taxonomy" id="576137"/>
    <lineage>
        <taxon>Eukaryota</taxon>
        <taxon>Fungi</taxon>
        <taxon>Dikarya</taxon>
        <taxon>Ascomycota</taxon>
        <taxon>Pezizomycotina</taxon>
        <taxon>Leotiomycetes</taxon>
        <taxon>Helotiales</taxon>
        <taxon>Mollisiaceae</taxon>
        <taxon>Phialocephala</taxon>
        <taxon>Phialocephala fortinii species complex</taxon>
    </lineage>
</organism>
<dbReference type="PANTHER" id="PTHR38791:SF5">
    <property type="entry name" value="TRANSCRIPTION FACTOR DBAG-RELATED"/>
    <property type="match status" value="1"/>
</dbReference>
<dbReference type="OrthoDB" id="3520984at2759"/>
<reference evidence="2 3" key="1">
    <citation type="submission" date="2016-03" db="EMBL/GenBank/DDBJ databases">
        <authorList>
            <person name="Ploux O."/>
        </authorList>
    </citation>
    <scope>NUCLEOTIDE SEQUENCE [LARGE SCALE GENOMIC DNA]</scope>
    <source>
        <strain evidence="2 3">UAMH 11012</strain>
    </source>
</reference>
<evidence type="ECO:0000256" key="1">
    <source>
        <dbReference type="SAM" id="MobiDB-lite"/>
    </source>
</evidence>
<dbReference type="AlphaFoldDB" id="A0A1L7XUY6"/>
<dbReference type="InterPro" id="IPR053175">
    <property type="entry name" value="DHMBA_Reg_Transcription_Factor"/>
</dbReference>
<dbReference type="PANTHER" id="PTHR38791">
    <property type="entry name" value="ZN(II)2CYS6 TRANSCRIPTION FACTOR (EUROFUNG)-RELATED-RELATED"/>
    <property type="match status" value="1"/>
</dbReference>
<dbReference type="Proteomes" id="UP000184330">
    <property type="component" value="Unassembled WGS sequence"/>
</dbReference>
<keyword evidence="3" id="KW-1185">Reference proteome</keyword>
<sequence>MVHTGRPSRGCGLTGQRCDEKSPECSYCVKTKQNCPGYKDMFDLAWRDQNSVAQKNVERRKRASAKRETEEESPSASKSIDKPVNLNLTLDIIPPALKEDPEAYALAFFFSSYASPPVEPDDRRGFLEHIGPQYVIAPPDSALKMATMAISSFLFIAWLDRRPDNPMSRSFYLKAISAMKDRIRQPGGCADNDVLTSVLLLQMYEVSLTRYATDQKVSDRMIPQDLAGIAQKSQLPNAHLHGALALIKHRGAENFTDDVAQSLLFQVRGQLIDDAFRRGQPLSEEVSTWAAHLQGGSLPPSVRLDSINVDLANLEAGARQRAALPPFLKSELDPHDILEKARDIERRLLEWSGTLPLSWLPLRVVDDDSIPPTTKAAGLYQSHCHIYPSMSISGSWNKQRISCIKVQTLIYEQLAQRSPMLEILSSRMTRQNKVQQLADDICVSVPFSLGDKTKPGAMGDRRVQYPHDPGREVPSGHYQMAPAMGGFWLLGPLQMLMGLKIELRQGQKQWVGGRLRRIAHIYNIGK</sequence>
<proteinExistence type="predicted"/>
<protein>
    <recommendedName>
        <fullName evidence="4">Zn(2)-C6 fungal-type domain-containing protein</fullName>
    </recommendedName>
</protein>
<accession>A0A1L7XUY6</accession>
<name>A0A1L7XUY6_9HELO</name>
<feature type="region of interest" description="Disordered" evidence="1">
    <location>
        <begin position="1"/>
        <end position="21"/>
    </location>
</feature>
<gene>
    <name evidence="2" type="ORF">PAC_18752</name>
</gene>